<dbReference type="AlphaFoldDB" id="A0A3M2SLB2"/>
<proteinExistence type="predicted"/>
<sequence length="71" mass="8097">MDMSKALAKAGPFASVDEMFAYGKTQLSPNQFRSLYVGYPGFNYDKEHICLINLECSSFYPNTIRKMISFI</sequence>
<gene>
    <name evidence="1" type="ORF">CDV36_001975</name>
</gene>
<accession>A0A3M2SLB2</accession>
<protein>
    <submittedName>
        <fullName evidence="1">Uncharacterized protein</fullName>
    </submittedName>
</protein>
<organism evidence="1 2">
    <name type="scientific">Fusarium kuroshium</name>
    <dbReference type="NCBI Taxonomy" id="2010991"/>
    <lineage>
        <taxon>Eukaryota</taxon>
        <taxon>Fungi</taxon>
        <taxon>Dikarya</taxon>
        <taxon>Ascomycota</taxon>
        <taxon>Pezizomycotina</taxon>
        <taxon>Sordariomycetes</taxon>
        <taxon>Hypocreomycetidae</taxon>
        <taxon>Hypocreales</taxon>
        <taxon>Nectriaceae</taxon>
        <taxon>Fusarium</taxon>
        <taxon>Fusarium solani species complex</taxon>
    </lineage>
</organism>
<evidence type="ECO:0000313" key="1">
    <source>
        <dbReference type="EMBL" id="RMJ18357.1"/>
    </source>
</evidence>
<reference evidence="1 2" key="1">
    <citation type="submission" date="2017-06" db="EMBL/GenBank/DDBJ databases">
        <title>Comparative genomic analysis of Ambrosia Fusariam Clade fungi.</title>
        <authorList>
            <person name="Stajich J.E."/>
            <person name="Carrillo J."/>
            <person name="Kijimoto T."/>
            <person name="Eskalen A."/>
            <person name="O'Donnell K."/>
            <person name="Kasson M."/>
        </authorList>
    </citation>
    <scope>NUCLEOTIDE SEQUENCE [LARGE SCALE GENOMIC DNA]</scope>
    <source>
        <strain evidence="1">UCR3666</strain>
    </source>
</reference>
<evidence type="ECO:0000313" key="2">
    <source>
        <dbReference type="Proteomes" id="UP000277212"/>
    </source>
</evidence>
<dbReference type="EMBL" id="NKUJ01000020">
    <property type="protein sequence ID" value="RMJ18357.1"/>
    <property type="molecule type" value="Genomic_DNA"/>
</dbReference>
<name>A0A3M2SLB2_9HYPO</name>
<keyword evidence="2" id="KW-1185">Reference proteome</keyword>
<comment type="caution">
    <text evidence="1">The sequence shown here is derived from an EMBL/GenBank/DDBJ whole genome shotgun (WGS) entry which is preliminary data.</text>
</comment>
<dbReference type="Proteomes" id="UP000277212">
    <property type="component" value="Unassembled WGS sequence"/>
</dbReference>